<organism evidence="4 5">
    <name type="scientific">Cyanidiococcus yangmingshanensis</name>
    <dbReference type="NCBI Taxonomy" id="2690220"/>
    <lineage>
        <taxon>Eukaryota</taxon>
        <taxon>Rhodophyta</taxon>
        <taxon>Bangiophyceae</taxon>
        <taxon>Cyanidiales</taxon>
        <taxon>Cyanidiaceae</taxon>
        <taxon>Cyanidiococcus</taxon>
    </lineage>
</organism>
<dbReference type="PROSITE" id="PS50090">
    <property type="entry name" value="MYB_LIKE"/>
    <property type="match status" value="2"/>
</dbReference>
<dbReference type="InterPro" id="IPR050560">
    <property type="entry name" value="MYB_TF"/>
</dbReference>
<dbReference type="Gene3D" id="1.10.10.60">
    <property type="entry name" value="Homeodomain-like"/>
    <property type="match status" value="2"/>
</dbReference>
<accession>A0A7J7IGX9</accession>
<feature type="region of interest" description="Disordered" evidence="1">
    <location>
        <begin position="237"/>
        <end position="310"/>
    </location>
</feature>
<evidence type="ECO:0000313" key="4">
    <source>
        <dbReference type="EMBL" id="KAF6002345.1"/>
    </source>
</evidence>
<feature type="domain" description="Myb-like" evidence="2">
    <location>
        <begin position="115"/>
        <end position="161"/>
    </location>
</feature>
<dbReference type="SMART" id="SM00717">
    <property type="entry name" value="SANT"/>
    <property type="match status" value="2"/>
</dbReference>
<dbReference type="InterPro" id="IPR009057">
    <property type="entry name" value="Homeodomain-like_sf"/>
</dbReference>
<dbReference type="OrthoDB" id="5461at2759"/>
<reference evidence="4 5" key="1">
    <citation type="journal article" date="2020" name="J. Phycol.">
        <title>Comparative genome analysis reveals Cyanidiococcus gen. nov., a new extremophilic red algal genus sister to Cyanidioschyzon (Cyanidioschyzonaceae, Rhodophyta).</title>
        <authorList>
            <person name="Liu S.-L."/>
            <person name="Chiang Y.-R."/>
            <person name="Yoon H.S."/>
            <person name="Fu H.-Y."/>
        </authorList>
    </citation>
    <scope>NUCLEOTIDE SEQUENCE [LARGE SCALE GENOMIC DNA]</scope>
    <source>
        <strain evidence="4 5">THAL066</strain>
    </source>
</reference>
<feature type="domain" description="HTH myb-type" evidence="3">
    <location>
        <begin position="115"/>
        <end position="161"/>
    </location>
</feature>
<dbReference type="SUPFAM" id="SSF46689">
    <property type="entry name" value="Homeodomain-like"/>
    <property type="match status" value="1"/>
</dbReference>
<dbReference type="CDD" id="cd00167">
    <property type="entry name" value="SANT"/>
    <property type="match status" value="2"/>
</dbReference>
<dbReference type="Proteomes" id="UP000530660">
    <property type="component" value="Unassembled WGS sequence"/>
</dbReference>
<feature type="compositionally biased region" description="Basic and acidic residues" evidence="1">
    <location>
        <begin position="237"/>
        <end position="254"/>
    </location>
</feature>
<dbReference type="GO" id="GO:0000978">
    <property type="term" value="F:RNA polymerase II cis-regulatory region sequence-specific DNA binding"/>
    <property type="evidence" value="ECO:0007669"/>
    <property type="project" value="TreeGrafter"/>
</dbReference>
<evidence type="ECO:0000259" key="2">
    <source>
        <dbReference type="PROSITE" id="PS50090"/>
    </source>
</evidence>
<evidence type="ECO:0000313" key="5">
    <source>
        <dbReference type="Proteomes" id="UP000530660"/>
    </source>
</evidence>
<feature type="region of interest" description="Disordered" evidence="1">
    <location>
        <begin position="1"/>
        <end position="119"/>
    </location>
</feature>
<feature type="compositionally biased region" description="Polar residues" evidence="1">
    <location>
        <begin position="64"/>
        <end position="79"/>
    </location>
</feature>
<comment type="caution">
    <text evidence="4">The sequence shown here is derived from an EMBL/GenBank/DDBJ whole genome shotgun (WGS) entry which is preliminary data.</text>
</comment>
<dbReference type="EMBL" id="VWRR01000010">
    <property type="protein sequence ID" value="KAF6002345.1"/>
    <property type="molecule type" value="Genomic_DNA"/>
</dbReference>
<dbReference type="InterPro" id="IPR001005">
    <property type="entry name" value="SANT/Myb"/>
</dbReference>
<name>A0A7J7IGX9_9RHOD</name>
<feature type="compositionally biased region" description="Polar residues" evidence="1">
    <location>
        <begin position="1"/>
        <end position="21"/>
    </location>
</feature>
<proteinExistence type="predicted"/>
<feature type="domain" description="HTH myb-type" evidence="3">
    <location>
        <begin position="162"/>
        <end position="216"/>
    </location>
</feature>
<dbReference type="PANTHER" id="PTHR45614">
    <property type="entry name" value="MYB PROTEIN-RELATED"/>
    <property type="match status" value="1"/>
</dbReference>
<dbReference type="InterPro" id="IPR017930">
    <property type="entry name" value="Myb_dom"/>
</dbReference>
<protein>
    <recommendedName>
        <fullName evidence="6">Myblike DNAbinding domain-containing protein</fullName>
    </recommendedName>
</protein>
<dbReference type="GO" id="GO:0000981">
    <property type="term" value="F:DNA-binding transcription factor activity, RNA polymerase II-specific"/>
    <property type="evidence" value="ECO:0007669"/>
    <property type="project" value="TreeGrafter"/>
</dbReference>
<evidence type="ECO:0008006" key="6">
    <source>
        <dbReference type="Google" id="ProtNLM"/>
    </source>
</evidence>
<dbReference type="AlphaFoldDB" id="A0A7J7IGX9"/>
<gene>
    <name evidence="4" type="ORF">F1559_000362</name>
</gene>
<evidence type="ECO:0000259" key="3">
    <source>
        <dbReference type="PROSITE" id="PS51294"/>
    </source>
</evidence>
<feature type="compositionally biased region" description="Polar residues" evidence="1">
    <location>
        <begin position="289"/>
        <end position="301"/>
    </location>
</feature>
<dbReference type="GO" id="GO:0005634">
    <property type="term" value="C:nucleus"/>
    <property type="evidence" value="ECO:0007669"/>
    <property type="project" value="TreeGrafter"/>
</dbReference>
<feature type="domain" description="Myb-like" evidence="2">
    <location>
        <begin position="162"/>
        <end position="212"/>
    </location>
</feature>
<sequence length="375" mass="42047">MARTRNQVQNEFRTEPNTAMPTDNRGLGGPPRERSVSASSASASARQSVVLGSGFGPESMAVSGAQQVSAGNKPEQTSDQQAANRRRAAKQTTQAPLDHVDESRLPRIPPTVNGRGPWQPCEDERLKALVNICGVGAWPRIAQFMVNRTGKQCRERYINNLAPGIVKTEWTRSDEMRLVQLQAIYGNRWSVIAKEFPGRTDNAVKNRFNSYLRRLEFQRRQQAEALRKERLRQERERIDEENRQRSQWRGRDRTNGTQAAATPTAAQHNGEAFCTSAADSGAAPLPSEESPSACSAGTTNIVREPKRKRSRELPELCISRDERTLEQALKPLHRGRRLSSCGASREPYVPAYENELDQRIEVAFLRSFSRLVSDP</sequence>
<feature type="compositionally biased region" description="Low complexity" evidence="1">
    <location>
        <begin position="257"/>
        <end position="267"/>
    </location>
</feature>
<feature type="compositionally biased region" description="Low complexity" evidence="1">
    <location>
        <begin position="36"/>
        <end position="50"/>
    </location>
</feature>
<evidence type="ECO:0000256" key="1">
    <source>
        <dbReference type="SAM" id="MobiDB-lite"/>
    </source>
</evidence>
<keyword evidence="5" id="KW-1185">Reference proteome</keyword>
<dbReference type="PROSITE" id="PS51294">
    <property type="entry name" value="HTH_MYB"/>
    <property type="match status" value="2"/>
</dbReference>
<dbReference type="Pfam" id="PF00249">
    <property type="entry name" value="Myb_DNA-binding"/>
    <property type="match status" value="2"/>
</dbReference>